<evidence type="ECO:0000256" key="1">
    <source>
        <dbReference type="SAM" id="MobiDB-lite"/>
    </source>
</evidence>
<feature type="region of interest" description="Disordered" evidence="1">
    <location>
        <begin position="1"/>
        <end position="20"/>
    </location>
</feature>
<evidence type="ECO:0000313" key="2">
    <source>
        <dbReference type="EMBL" id="AOW10998.1"/>
    </source>
</evidence>
<name>A0AAC9I845_9FLAO</name>
<dbReference type="RefSeq" id="WP_035640053.1">
    <property type="nucleotide sequence ID" value="NZ_CP017479.1"/>
</dbReference>
<reference evidence="2 3" key="1">
    <citation type="submission" date="2016-10" db="EMBL/GenBank/DDBJ databases">
        <title>Flavobacterium gilvum sp. nov., isolated from stream water.</title>
        <authorList>
            <person name="Shin S.-K."/>
            <person name="Cho Y.-J."/>
            <person name="Yi H."/>
        </authorList>
    </citation>
    <scope>NUCLEOTIDE SEQUENCE [LARGE SCALE GENOMIC DNA]</scope>
    <source>
        <strain evidence="2 3">EM1308</strain>
    </source>
</reference>
<accession>A0AAC9I845</accession>
<sequence>MNLDSQKDKPNENLPKVEESASVYCTKADLRKGNSDTDWDNLPEILQQLIEKGIKQCDEGELIPHEKVMSDIKKRFNIS</sequence>
<keyword evidence="3" id="KW-1185">Reference proteome</keyword>
<organism evidence="2 3">
    <name type="scientific">Flavobacterium gilvum</name>
    <dbReference type="NCBI Taxonomy" id="1492737"/>
    <lineage>
        <taxon>Bacteria</taxon>
        <taxon>Pseudomonadati</taxon>
        <taxon>Bacteroidota</taxon>
        <taxon>Flavobacteriia</taxon>
        <taxon>Flavobacteriales</taxon>
        <taxon>Flavobacteriaceae</taxon>
        <taxon>Flavobacterium</taxon>
    </lineage>
</organism>
<protein>
    <submittedName>
        <fullName evidence="2">Uncharacterized protein</fullName>
    </submittedName>
</protein>
<gene>
    <name evidence="2" type="ORF">EM308_16735</name>
</gene>
<dbReference type="EMBL" id="CP017479">
    <property type="protein sequence ID" value="AOW10998.1"/>
    <property type="molecule type" value="Genomic_DNA"/>
</dbReference>
<dbReference type="AlphaFoldDB" id="A0AAC9I845"/>
<feature type="compositionally biased region" description="Basic and acidic residues" evidence="1">
    <location>
        <begin position="1"/>
        <end position="19"/>
    </location>
</feature>
<dbReference type="Proteomes" id="UP000175968">
    <property type="component" value="Chromosome"/>
</dbReference>
<proteinExistence type="predicted"/>
<dbReference type="KEGG" id="fgl:EM308_16735"/>
<evidence type="ECO:0000313" key="3">
    <source>
        <dbReference type="Proteomes" id="UP000175968"/>
    </source>
</evidence>